<accession>A0AAV9J8P4</accession>
<sequence>MELGQLRIEIGYTSLLSGFEPLDMLTGGRRIHKALRGCQGGIEYYWIDGNAAAKVGGEAVRAGLELILERMIDQ</sequence>
<protein>
    <submittedName>
        <fullName evidence="1">Uncharacterized protein</fullName>
    </submittedName>
</protein>
<name>A0AAV9J8P4_9PEZI</name>
<reference evidence="1 2" key="1">
    <citation type="submission" date="2021-11" db="EMBL/GenBank/DDBJ databases">
        <title>Black yeast isolated from Biological Soil Crust.</title>
        <authorList>
            <person name="Kurbessoian T."/>
        </authorList>
    </citation>
    <scope>NUCLEOTIDE SEQUENCE [LARGE SCALE GENOMIC DNA]</scope>
    <source>
        <strain evidence="1 2">CCFEE 5522</strain>
    </source>
</reference>
<dbReference type="EMBL" id="JAVFHQ010000055">
    <property type="protein sequence ID" value="KAK4541223.1"/>
    <property type="molecule type" value="Genomic_DNA"/>
</dbReference>
<evidence type="ECO:0000313" key="1">
    <source>
        <dbReference type="EMBL" id="KAK4541223.1"/>
    </source>
</evidence>
<evidence type="ECO:0000313" key="2">
    <source>
        <dbReference type="Proteomes" id="UP001324427"/>
    </source>
</evidence>
<gene>
    <name evidence="1" type="ORF">LTR36_008139</name>
</gene>
<proteinExistence type="predicted"/>
<organism evidence="1 2">
    <name type="scientific">Oleoguttula mirabilis</name>
    <dbReference type="NCBI Taxonomy" id="1507867"/>
    <lineage>
        <taxon>Eukaryota</taxon>
        <taxon>Fungi</taxon>
        <taxon>Dikarya</taxon>
        <taxon>Ascomycota</taxon>
        <taxon>Pezizomycotina</taxon>
        <taxon>Dothideomycetes</taxon>
        <taxon>Dothideomycetidae</taxon>
        <taxon>Mycosphaerellales</taxon>
        <taxon>Teratosphaeriaceae</taxon>
        <taxon>Oleoguttula</taxon>
    </lineage>
</organism>
<dbReference type="Proteomes" id="UP001324427">
    <property type="component" value="Unassembled WGS sequence"/>
</dbReference>
<dbReference type="AlphaFoldDB" id="A0AAV9J8P4"/>
<comment type="caution">
    <text evidence="1">The sequence shown here is derived from an EMBL/GenBank/DDBJ whole genome shotgun (WGS) entry which is preliminary data.</text>
</comment>
<keyword evidence="2" id="KW-1185">Reference proteome</keyword>